<dbReference type="PANTHER" id="PTHR33164">
    <property type="entry name" value="TRANSCRIPTIONAL REGULATOR, MARR FAMILY"/>
    <property type="match status" value="1"/>
</dbReference>
<protein>
    <submittedName>
        <fullName evidence="5">DNA-binding MarR family transcriptional regulator</fullName>
    </submittedName>
</protein>
<dbReference type="InterPro" id="IPR000835">
    <property type="entry name" value="HTH_MarR-typ"/>
</dbReference>
<reference evidence="5 6" key="1">
    <citation type="submission" date="2020-03" db="EMBL/GenBank/DDBJ databases">
        <title>Genomic Encyclopedia of Type Strains, Phase IV (KMG-IV): sequencing the most valuable type-strain genomes for metagenomic binning, comparative biology and taxonomic classification.</title>
        <authorList>
            <person name="Goeker M."/>
        </authorList>
    </citation>
    <scope>NUCLEOTIDE SEQUENCE [LARGE SCALE GENOMIC DNA]</scope>
    <source>
        <strain evidence="5 6">DSM 16846</strain>
    </source>
</reference>
<sequence>MAANHNPHGPLSQLTGYHLRRASSVFAADFARAMEGTGLRQVLLGILAVVSANPGINQGSVGRLLGIKRANMVSLINELIDAGLVDREVDASDRRAFTLKVSRRGGAALKDALVRIELHEQQLLAGFTADESRILLDLLGRIERHEPAVD</sequence>
<dbReference type="AlphaFoldDB" id="A0A7X5Y3D6"/>
<keyword evidence="6" id="KW-1185">Reference proteome</keyword>
<dbReference type="InterPro" id="IPR036388">
    <property type="entry name" value="WH-like_DNA-bd_sf"/>
</dbReference>
<dbReference type="GO" id="GO:0003677">
    <property type="term" value="F:DNA binding"/>
    <property type="evidence" value="ECO:0007669"/>
    <property type="project" value="UniProtKB-KW"/>
</dbReference>
<organism evidence="5 6">
    <name type="scientific">Sphingomonas kaistensis</name>
    <dbReference type="NCBI Taxonomy" id="298708"/>
    <lineage>
        <taxon>Bacteria</taxon>
        <taxon>Pseudomonadati</taxon>
        <taxon>Pseudomonadota</taxon>
        <taxon>Alphaproteobacteria</taxon>
        <taxon>Sphingomonadales</taxon>
        <taxon>Sphingomonadaceae</taxon>
        <taxon>Sphingomonas</taxon>
    </lineage>
</organism>
<proteinExistence type="predicted"/>
<evidence type="ECO:0000256" key="2">
    <source>
        <dbReference type="ARBA" id="ARBA00023125"/>
    </source>
</evidence>
<name>A0A7X5Y3D6_9SPHN</name>
<dbReference type="PANTHER" id="PTHR33164:SF43">
    <property type="entry name" value="HTH-TYPE TRANSCRIPTIONAL REPRESSOR YETL"/>
    <property type="match status" value="1"/>
</dbReference>
<comment type="caution">
    <text evidence="5">The sequence shown here is derived from an EMBL/GenBank/DDBJ whole genome shotgun (WGS) entry which is preliminary data.</text>
</comment>
<evidence type="ECO:0000256" key="3">
    <source>
        <dbReference type="ARBA" id="ARBA00023163"/>
    </source>
</evidence>
<dbReference type="Gene3D" id="1.10.10.10">
    <property type="entry name" value="Winged helix-like DNA-binding domain superfamily/Winged helix DNA-binding domain"/>
    <property type="match status" value="1"/>
</dbReference>
<dbReference type="RefSeq" id="WP_168067228.1">
    <property type="nucleotide sequence ID" value="NZ_JAATJC010000001.1"/>
</dbReference>
<keyword evidence="3" id="KW-0804">Transcription</keyword>
<dbReference type="PRINTS" id="PR00598">
    <property type="entry name" value="HTHMARR"/>
</dbReference>
<feature type="domain" description="HTH marR-type" evidence="4">
    <location>
        <begin position="12"/>
        <end position="144"/>
    </location>
</feature>
<accession>A0A7X5Y3D6</accession>
<evidence type="ECO:0000259" key="4">
    <source>
        <dbReference type="PROSITE" id="PS50995"/>
    </source>
</evidence>
<dbReference type="SMART" id="SM00347">
    <property type="entry name" value="HTH_MARR"/>
    <property type="match status" value="1"/>
</dbReference>
<evidence type="ECO:0000313" key="5">
    <source>
        <dbReference type="EMBL" id="NJC04399.1"/>
    </source>
</evidence>
<keyword evidence="1" id="KW-0805">Transcription regulation</keyword>
<dbReference type="Pfam" id="PF12802">
    <property type="entry name" value="MarR_2"/>
    <property type="match status" value="1"/>
</dbReference>
<evidence type="ECO:0000313" key="6">
    <source>
        <dbReference type="Proteomes" id="UP000558192"/>
    </source>
</evidence>
<dbReference type="Proteomes" id="UP000558192">
    <property type="component" value="Unassembled WGS sequence"/>
</dbReference>
<dbReference type="InterPro" id="IPR036390">
    <property type="entry name" value="WH_DNA-bd_sf"/>
</dbReference>
<evidence type="ECO:0000256" key="1">
    <source>
        <dbReference type="ARBA" id="ARBA00023015"/>
    </source>
</evidence>
<dbReference type="PROSITE" id="PS50995">
    <property type="entry name" value="HTH_MARR_2"/>
    <property type="match status" value="1"/>
</dbReference>
<dbReference type="SUPFAM" id="SSF46785">
    <property type="entry name" value="Winged helix' DNA-binding domain"/>
    <property type="match status" value="1"/>
</dbReference>
<gene>
    <name evidence="5" type="ORF">GGQ97_000192</name>
</gene>
<dbReference type="InterPro" id="IPR039422">
    <property type="entry name" value="MarR/SlyA-like"/>
</dbReference>
<dbReference type="InterPro" id="IPR023187">
    <property type="entry name" value="Tscrpt_reg_MarR-type_CS"/>
</dbReference>
<dbReference type="GO" id="GO:0006950">
    <property type="term" value="P:response to stress"/>
    <property type="evidence" value="ECO:0007669"/>
    <property type="project" value="TreeGrafter"/>
</dbReference>
<dbReference type="PROSITE" id="PS01117">
    <property type="entry name" value="HTH_MARR_1"/>
    <property type="match status" value="1"/>
</dbReference>
<keyword evidence="2 5" id="KW-0238">DNA-binding</keyword>
<dbReference type="EMBL" id="JAATJC010000001">
    <property type="protein sequence ID" value="NJC04399.1"/>
    <property type="molecule type" value="Genomic_DNA"/>
</dbReference>
<dbReference type="GO" id="GO:0003700">
    <property type="term" value="F:DNA-binding transcription factor activity"/>
    <property type="evidence" value="ECO:0007669"/>
    <property type="project" value="InterPro"/>
</dbReference>